<protein>
    <submittedName>
        <fullName evidence="2">Myeloid ecotropic viral integration 1</fullName>
    </submittedName>
</protein>
<sequence length="58" mass="6252">VTVFKSSRHKPSTLHAPRSLSAGKYRTDASFLECPNPSGTSPISIITDHGYGAKTLQH</sequence>
<feature type="compositionally biased region" description="Basic residues" evidence="1">
    <location>
        <begin position="1"/>
        <end position="12"/>
    </location>
</feature>
<dbReference type="AlphaFoldDB" id="A0A1A8HSC6"/>
<dbReference type="EMBL" id="HAED01002284">
    <property type="protein sequence ID" value="SBQ88129.1"/>
    <property type="molecule type" value="Transcribed_RNA"/>
</dbReference>
<name>A0A1A8HSC6_NOTKU</name>
<accession>A0A1A8HSC6</accession>
<evidence type="ECO:0000313" key="2">
    <source>
        <dbReference type="EMBL" id="SBQ88129.1"/>
    </source>
</evidence>
<organism evidence="2">
    <name type="scientific">Nothobranchius kuhntae</name>
    <name type="common">Beira killifish</name>
    <dbReference type="NCBI Taxonomy" id="321403"/>
    <lineage>
        <taxon>Eukaryota</taxon>
        <taxon>Metazoa</taxon>
        <taxon>Chordata</taxon>
        <taxon>Craniata</taxon>
        <taxon>Vertebrata</taxon>
        <taxon>Euteleostomi</taxon>
        <taxon>Actinopterygii</taxon>
        <taxon>Neopterygii</taxon>
        <taxon>Teleostei</taxon>
        <taxon>Neoteleostei</taxon>
        <taxon>Acanthomorphata</taxon>
        <taxon>Ovalentaria</taxon>
        <taxon>Atherinomorphae</taxon>
        <taxon>Cyprinodontiformes</taxon>
        <taxon>Nothobranchiidae</taxon>
        <taxon>Nothobranchius</taxon>
    </lineage>
</organism>
<feature type="region of interest" description="Disordered" evidence="1">
    <location>
        <begin position="1"/>
        <end position="20"/>
    </location>
</feature>
<gene>
    <name evidence="2" type="primary">MEIS1</name>
</gene>
<evidence type="ECO:0000256" key="1">
    <source>
        <dbReference type="SAM" id="MobiDB-lite"/>
    </source>
</evidence>
<reference evidence="2" key="2">
    <citation type="submission" date="2016-06" db="EMBL/GenBank/DDBJ databases">
        <title>The genome of a short-lived fish provides insights into sex chromosome evolution and the genetic control of aging.</title>
        <authorList>
            <person name="Reichwald K."/>
            <person name="Felder M."/>
            <person name="Petzold A."/>
            <person name="Koch P."/>
            <person name="Groth M."/>
            <person name="Platzer M."/>
        </authorList>
    </citation>
    <scope>NUCLEOTIDE SEQUENCE</scope>
    <source>
        <tissue evidence="2">Brain</tissue>
    </source>
</reference>
<reference evidence="2" key="1">
    <citation type="submission" date="2016-05" db="EMBL/GenBank/DDBJ databases">
        <authorList>
            <person name="Lavstsen T."/>
            <person name="Jespersen J.S."/>
        </authorList>
    </citation>
    <scope>NUCLEOTIDE SEQUENCE</scope>
    <source>
        <tissue evidence="2">Brain</tissue>
    </source>
</reference>
<feature type="non-terminal residue" evidence="2">
    <location>
        <position position="1"/>
    </location>
</feature>
<proteinExistence type="predicted"/>